<dbReference type="PROSITE" id="PS50173">
    <property type="entry name" value="UMUC"/>
    <property type="match status" value="1"/>
</dbReference>
<dbReference type="RefSeq" id="WP_088470219.1">
    <property type="nucleotide sequence ID" value="NZ_CP135602.1"/>
</dbReference>
<dbReference type="InterPro" id="IPR043502">
    <property type="entry name" value="DNA/RNA_pol_sf"/>
</dbReference>
<organism evidence="7 8">
    <name type="scientific">Stenotrophomonas maltophilia</name>
    <name type="common">Pseudomonas maltophilia</name>
    <name type="synonym">Xanthomonas maltophilia</name>
    <dbReference type="NCBI Taxonomy" id="40324"/>
    <lineage>
        <taxon>Bacteria</taxon>
        <taxon>Pseudomonadati</taxon>
        <taxon>Pseudomonadota</taxon>
        <taxon>Gammaproteobacteria</taxon>
        <taxon>Lysobacterales</taxon>
        <taxon>Lysobacteraceae</taxon>
        <taxon>Stenotrophomonas</taxon>
        <taxon>Stenotrophomonas maltophilia group</taxon>
    </lineage>
</organism>
<dbReference type="GO" id="GO:0003887">
    <property type="term" value="F:DNA-directed DNA polymerase activity"/>
    <property type="evidence" value="ECO:0007669"/>
    <property type="project" value="TreeGrafter"/>
</dbReference>
<dbReference type="InterPro" id="IPR050116">
    <property type="entry name" value="DNA_polymerase-Y"/>
</dbReference>
<dbReference type="InterPro" id="IPR001126">
    <property type="entry name" value="UmuC"/>
</dbReference>
<reference evidence="7" key="1">
    <citation type="submission" date="2022-07" db="EMBL/GenBank/DDBJ databases">
        <authorList>
            <consortium name="Clinical and Environmental Microbiology Branch: Whole genome sequencing antimicrobial resistance pathogens in the healthcare setting"/>
        </authorList>
    </citation>
    <scope>NUCLEOTIDE SEQUENCE</scope>
    <source>
        <strain evidence="7">Stenotrophomonas_maltophilia_2021CK-00905</strain>
    </source>
</reference>
<dbReference type="Pfam" id="PF13438">
    <property type="entry name" value="DUF4113"/>
    <property type="match status" value="1"/>
</dbReference>
<dbReference type="Gene3D" id="3.40.1170.60">
    <property type="match status" value="1"/>
</dbReference>
<dbReference type="CDD" id="cd01700">
    <property type="entry name" value="PolY_Pol_V_umuC"/>
    <property type="match status" value="1"/>
</dbReference>
<dbReference type="SUPFAM" id="SSF100879">
    <property type="entry name" value="Lesion bypass DNA polymerase (Y-family), little finger domain"/>
    <property type="match status" value="1"/>
</dbReference>
<keyword evidence="4" id="KW-0234">DNA repair</keyword>
<evidence type="ECO:0000313" key="8">
    <source>
        <dbReference type="Proteomes" id="UP001214521"/>
    </source>
</evidence>
<keyword evidence="2" id="KW-0227">DNA damage</keyword>
<dbReference type="GO" id="GO:0003684">
    <property type="term" value="F:damaged DNA binding"/>
    <property type="evidence" value="ECO:0007669"/>
    <property type="project" value="InterPro"/>
</dbReference>
<dbReference type="InterPro" id="IPR017961">
    <property type="entry name" value="DNA_pol_Y-fam_little_finger"/>
</dbReference>
<dbReference type="GO" id="GO:0042276">
    <property type="term" value="P:error-prone translesion synthesis"/>
    <property type="evidence" value="ECO:0007669"/>
    <property type="project" value="TreeGrafter"/>
</dbReference>
<proteinExistence type="inferred from homology"/>
<evidence type="ECO:0000256" key="5">
    <source>
        <dbReference type="ARBA" id="ARBA00023236"/>
    </source>
</evidence>
<dbReference type="InterPro" id="IPR036775">
    <property type="entry name" value="DNA_pol_Y-fam_lit_finger_sf"/>
</dbReference>
<keyword evidence="3" id="KW-0741">SOS mutagenesis</keyword>
<evidence type="ECO:0000313" key="7">
    <source>
        <dbReference type="EMBL" id="EKT4439506.1"/>
    </source>
</evidence>
<evidence type="ECO:0000259" key="6">
    <source>
        <dbReference type="PROSITE" id="PS50173"/>
    </source>
</evidence>
<dbReference type="Gene3D" id="3.30.1490.100">
    <property type="entry name" value="DNA polymerase, Y-family, little finger domain"/>
    <property type="match status" value="1"/>
</dbReference>
<dbReference type="GO" id="GO:0006281">
    <property type="term" value="P:DNA repair"/>
    <property type="evidence" value="ECO:0007669"/>
    <property type="project" value="UniProtKB-KW"/>
</dbReference>
<gene>
    <name evidence="7" type="ORF">QEK83_000099</name>
</gene>
<dbReference type="InterPro" id="IPR043128">
    <property type="entry name" value="Rev_trsase/Diguanyl_cyclase"/>
</dbReference>
<dbReference type="Gene3D" id="3.30.70.270">
    <property type="match status" value="1"/>
</dbReference>
<dbReference type="Gene3D" id="1.10.150.20">
    <property type="entry name" value="5' to 3' exonuclease, C-terminal subdomain"/>
    <property type="match status" value="1"/>
</dbReference>
<evidence type="ECO:0000256" key="1">
    <source>
        <dbReference type="ARBA" id="ARBA00010945"/>
    </source>
</evidence>
<evidence type="ECO:0000256" key="3">
    <source>
        <dbReference type="ARBA" id="ARBA00023199"/>
    </source>
</evidence>
<dbReference type="AlphaFoldDB" id="A0AAI9C7I3"/>
<accession>A0AAI9C7I3</accession>
<dbReference type="Pfam" id="PF11799">
    <property type="entry name" value="IMS_C"/>
    <property type="match status" value="1"/>
</dbReference>
<evidence type="ECO:0000256" key="2">
    <source>
        <dbReference type="ARBA" id="ARBA00022763"/>
    </source>
</evidence>
<dbReference type="PANTHER" id="PTHR11076">
    <property type="entry name" value="DNA REPAIR POLYMERASE UMUC / TRANSFERASE FAMILY MEMBER"/>
    <property type="match status" value="1"/>
</dbReference>
<dbReference type="Proteomes" id="UP001214521">
    <property type="component" value="Unassembled WGS sequence"/>
</dbReference>
<dbReference type="PANTHER" id="PTHR11076:SF34">
    <property type="entry name" value="PROTEIN UMUC"/>
    <property type="match status" value="1"/>
</dbReference>
<feature type="domain" description="UmuC" evidence="6">
    <location>
        <begin position="8"/>
        <end position="184"/>
    </location>
</feature>
<comment type="similarity">
    <text evidence="1">Belongs to the DNA polymerase type-Y family.</text>
</comment>
<evidence type="ECO:0000256" key="4">
    <source>
        <dbReference type="ARBA" id="ARBA00023204"/>
    </source>
</evidence>
<protein>
    <submittedName>
        <fullName evidence="7">Y-family DNA polymerase</fullName>
    </submittedName>
</protein>
<dbReference type="Pfam" id="PF00817">
    <property type="entry name" value="IMS"/>
    <property type="match status" value="1"/>
</dbReference>
<comment type="caution">
    <text evidence="7">The sequence shown here is derived from an EMBL/GenBank/DDBJ whole genome shotgun (WGS) entry which is preliminary data.</text>
</comment>
<dbReference type="EMBL" id="ABLOMU010000001">
    <property type="protein sequence ID" value="EKT4439506.1"/>
    <property type="molecule type" value="Genomic_DNA"/>
</dbReference>
<sequence length="420" mass="46157">MSVAQPLIGLVDGNNFYCSVERIFDPKLRGVPVVVMSNNDGCAIARSNEAKALGIGMGQPIHQIPSHIRKQLHVRSANFALYGDISARIATILRDLFPDVEVYSIDESFVSFDGIRAQDRRKIAMEARARILKWVGVPCCVGIGPTKTLAKMGNKIAKGTEQGVWNVRRPDLGNFPIGDVWGVGRKFAARLMAEGISTAAHLVSADPRGIQDRYGVVLVRTQTELNGVRCAELQEEEPERQQIMVSRSFGSEIHTHDDLAQAVATFAQRAAEKLRARHLTAHGVWVFFHTNPFGNTQQYHPSRTVRLVAPTADTRIILEAAQTATAAMYRPHVAWKKAGVGLVDLSADHVQQADLFAPVRNPKSEALMKALDAANHKFGRGSVSFASSSTGPGGAPKWVMRQEHLSRSFTTRWDEILVAR</sequence>
<keyword evidence="5" id="KW-0742">SOS response</keyword>
<dbReference type="SUPFAM" id="SSF56672">
    <property type="entry name" value="DNA/RNA polymerases"/>
    <property type="match status" value="1"/>
</dbReference>
<dbReference type="GO" id="GO:0005829">
    <property type="term" value="C:cytosol"/>
    <property type="evidence" value="ECO:0007669"/>
    <property type="project" value="TreeGrafter"/>
</dbReference>
<name>A0AAI9C7I3_STEMA</name>
<dbReference type="InterPro" id="IPR025188">
    <property type="entry name" value="DUF4113"/>
</dbReference>
<dbReference type="GO" id="GO:0009432">
    <property type="term" value="P:SOS response"/>
    <property type="evidence" value="ECO:0007669"/>
    <property type="project" value="UniProtKB-KW"/>
</dbReference>